<evidence type="ECO:0000259" key="3">
    <source>
        <dbReference type="Pfam" id="PF04755"/>
    </source>
</evidence>
<dbReference type="Pfam" id="PF04755">
    <property type="entry name" value="PAP_fibrillin"/>
    <property type="match status" value="1"/>
</dbReference>
<name>C1MVG1_MICPC</name>
<organism evidence="5">
    <name type="scientific">Micromonas pusilla (strain CCMP1545)</name>
    <name type="common">Picoplanktonic green alga</name>
    <dbReference type="NCBI Taxonomy" id="564608"/>
    <lineage>
        <taxon>Eukaryota</taxon>
        <taxon>Viridiplantae</taxon>
        <taxon>Chlorophyta</taxon>
        <taxon>Mamiellophyceae</taxon>
        <taxon>Mamiellales</taxon>
        <taxon>Mamiellaceae</taxon>
        <taxon>Micromonas</taxon>
    </lineage>
</organism>
<sequence length="238" mass="24204">ESVKSQLMDAVAGTKRGLAASGAARARINELIATLEASNPTPSPATADGAAGLAGEWKIAYTSASELLLLLASENLPGVTIGDITQTIDVVAGTVENRVNVRAPLIDTSLIATADFEATSPKRIRVKFTDAGVVTPSIDTSSVLQYIDLPPTIDVAGQIIDTTAASEALEPLRKAAEGALGGLAEAVKTLPPALKVPLPGGGLGAAGAEGAESTWLLTTYLDEDTRVARGDGGSVFVM</sequence>
<keyword evidence="5" id="KW-1185">Reference proteome</keyword>
<dbReference type="STRING" id="564608.C1MVG1"/>
<dbReference type="OMA" id="HDFKIRA"/>
<gene>
    <name evidence="4" type="ORF">MICPUCDRAFT_5422</name>
</gene>
<evidence type="ECO:0000313" key="5">
    <source>
        <dbReference type="Proteomes" id="UP000001876"/>
    </source>
</evidence>
<dbReference type="Proteomes" id="UP000001876">
    <property type="component" value="Unassembled WGS sequence"/>
</dbReference>
<dbReference type="RefSeq" id="XP_003059745.1">
    <property type="nucleotide sequence ID" value="XM_003059699.1"/>
</dbReference>
<protein>
    <submittedName>
        <fullName evidence="4">Predicted protein</fullName>
    </submittedName>
</protein>
<evidence type="ECO:0000256" key="2">
    <source>
        <dbReference type="ARBA" id="ARBA00022640"/>
    </source>
</evidence>
<evidence type="ECO:0000313" key="4">
    <source>
        <dbReference type="EMBL" id="EEH55697.1"/>
    </source>
</evidence>
<keyword evidence="2" id="KW-0934">Plastid</keyword>
<dbReference type="GO" id="GO:0009536">
    <property type="term" value="C:plastid"/>
    <property type="evidence" value="ECO:0007669"/>
    <property type="project" value="UniProtKB-SubCell"/>
</dbReference>
<proteinExistence type="predicted"/>
<dbReference type="KEGG" id="mpp:MICPUCDRAFT_5422"/>
<feature type="non-terminal residue" evidence="4">
    <location>
        <position position="238"/>
    </location>
</feature>
<feature type="non-terminal residue" evidence="4">
    <location>
        <position position="1"/>
    </location>
</feature>
<dbReference type="OrthoDB" id="498392at2759"/>
<accession>C1MVG1</accession>
<dbReference type="EMBL" id="GG663741">
    <property type="protein sequence ID" value="EEH55697.1"/>
    <property type="molecule type" value="Genomic_DNA"/>
</dbReference>
<dbReference type="AlphaFoldDB" id="C1MVG1"/>
<dbReference type="InterPro" id="IPR006843">
    <property type="entry name" value="PAP/fibrillin_dom"/>
</dbReference>
<dbReference type="eggNOG" id="ENOG502QS2T">
    <property type="taxonomic scope" value="Eukaryota"/>
</dbReference>
<dbReference type="PANTHER" id="PTHR31906">
    <property type="entry name" value="PLASTID-LIPID-ASSOCIATED PROTEIN 4, CHLOROPLASTIC-RELATED"/>
    <property type="match status" value="1"/>
</dbReference>
<dbReference type="GeneID" id="9685471"/>
<reference evidence="4 5" key="1">
    <citation type="journal article" date="2009" name="Science">
        <title>Green evolution and dynamic adaptations revealed by genomes of the marine picoeukaryotes Micromonas.</title>
        <authorList>
            <person name="Worden A.Z."/>
            <person name="Lee J.H."/>
            <person name="Mock T."/>
            <person name="Rouze P."/>
            <person name="Simmons M.P."/>
            <person name="Aerts A.L."/>
            <person name="Allen A.E."/>
            <person name="Cuvelier M.L."/>
            <person name="Derelle E."/>
            <person name="Everett M.V."/>
            <person name="Foulon E."/>
            <person name="Grimwood J."/>
            <person name="Gundlach H."/>
            <person name="Henrissat B."/>
            <person name="Napoli C."/>
            <person name="McDonald S.M."/>
            <person name="Parker M.S."/>
            <person name="Rombauts S."/>
            <person name="Salamov A."/>
            <person name="Von Dassow P."/>
            <person name="Badger J.H."/>
            <person name="Coutinho P.M."/>
            <person name="Demir E."/>
            <person name="Dubchak I."/>
            <person name="Gentemann C."/>
            <person name="Eikrem W."/>
            <person name="Gready J.E."/>
            <person name="John U."/>
            <person name="Lanier W."/>
            <person name="Lindquist E.A."/>
            <person name="Lucas S."/>
            <person name="Mayer K.F."/>
            <person name="Moreau H."/>
            <person name="Not F."/>
            <person name="Otillar R."/>
            <person name="Panaud O."/>
            <person name="Pangilinan J."/>
            <person name="Paulsen I."/>
            <person name="Piegu B."/>
            <person name="Poliakov A."/>
            <person name="Robbens S."/>
            <person name="Schmutz J."/>
            <person name="Toulza E."/>
            <person name="Wyss T."/>
            <person name="Zelensky A."/>
            <person name="Zhou K."/>
            <person name="Armbrust E.V."/>
            <person name="Bhattacharya D."/>
            <person name="Goodenough U.W."/>
            <person name="Van de Peer Y."/>
            <person name="Grigoriev I.V."/>
        </authorList>
    </citation>
    <scope>NUCLEOTIDE SEQUENCE [LARGE SCALE GENOMIC DNA]</scope>
    <source>
        <strain evidence="4 5">CCMP1545</strain>
    </source>
</reference>
<feature type="domain" description="Plastid lipid-associated protein/fibrillin conserved" evidence="3">
    <location>
        <begin position="2"/>
        <end position="238"/>
    </location>
</feature>
<comment type="subcellular location">
    <subcellularLocation>
        <location evidence="1">Plastid</location>
    </subcellularLocation>
</comment>
<evidence type="ECO:0000256" key="1">
    <source>
        <dbReference type="ARBA" id="ARBA00004474"/>
    </source>
</evidence>
<dbReference type="InterPro" id="IPR039633">
    <property type="entry name" value="PAP"/>
</dbReference>